<evidence type="ECO:0000256" key="1">
    <source>
        <dbReference type="PIRSR" id="PIRSR605502-1"/>
    </source>
</evidence>
<dbReference type="InterPro" id="IPR050792">
    <property type="entry name" value="ADP-ribosylglycohydrolase"/>
</dbReference>
<dbReference type="PANTHER" id="PTHR16222">
    <property type="entry name" value="ADP-RIBOSYLGLYCOHYDROLASE"/>
    <property type="match status" value="1"/>
</dbReference>
<dbReference type="PANTHER" id="PTHR16222:SF12">
    <property type="entry name" value="ADP-RIBOSYLGLYCOHYDROLASE-RELATED"/>
    <property type="match status" value="1"/>
</dbReference>
<feature type="binding site" evidence="1">
    <location>
        <position position="208"/>
    </location>
    <ligand>
        <name>Mg(2+)</name>
        <dbReference type="ChEBI" id="CHEBI:18420"/>
        <label>1</label>
    </ligand>
</feature>
<keyword evidence="1" id="KW-0479">Metal-binding</keyword>
<feature type="binding site" evidence="1">
    <location>
        <position position="36"/>
    </location>
    <ligand>
        <name>Mg(2+)</name>
        <dbReference type="ChEBI" id="CHEBI:18420"/>
        <label>1</label>
    </ligand>
</feature>
<reference evidence="2 3" key="1">
    <citation type="submission" date="2015-03" db="EMBL/GenBank/DDBJ databases">
        <authorList>
            <person name="Murphy D."/>
        </authorList>
    </citation>
    <scope>NUCLEOTIDE SEQUENCE [LARGE SCALE GENOMIC DNA]</scope>
    <source>
        <strain evidence="2 3">OL-4</strain>
    </source>
</reference>
<dbReference type="STRING" id="690567.63"/>
<organism evidence="2 3">
    <name type="scientific">Syntrophomonas zehnderi OL-4</name>
    <dbReference type="NCBI Taxonomy" id="690567"/>
    <lineage>
        <taxon>Bacteria</taxon>
        <taxon>Bacillati</taxon>
        <taxon>Bacillota</taxon>
        <taxon>Clostridia</taxon>
        <taxon>Eubacteriales</taxon>
        <taxon>Syntrophomonadaceae</taxon>
        <taxon>Syntrophomonas</taxon>
    </lineage>
</organism>
<feature type="binding site" evidence="1">
    <location>
        <position position="210"/>
    </location>
    <ligand>
        <name>Mg(2+)</name>
        <dbReference type="ChEBI" id="CHEBI:18420"/>
        <label>1</label>
    </ligand>
</feature>
<dbReference type="EMBL" id="CGIH01000002">
    <property type="protein sequence ID" value="CFW97016.1"/>
    <property type="molecule type" value="Genomic_DNA"/>
</dbReference>
<keyword evidence="3" id="KW-1185">Reference proteome</keyword>
<dbReference type="Pfam" id="PF03747">
    <property type="entry name" value="ADP_ribosyl_GH"/>
    <property type="match status" value="1"/>
</dbReference>
<protein>
    <submittedName>
        <fullName evidence="2">ADP-ribosylation/Crystallin J1</fullName>
    </submittedName>
</protein>
<sequence length="256" mass="28489">MLGAIIGDIIGSAYEFNNTKTTDFSLFTPRSRFTDDTVLTVAVADAILHNKDYAMTIWEYGRRYPRAGYGDRFALWLQSTQRKPYRSYGNGSAMRISPVGFAYDTVEKVLAEAEKFASVTHNHPEGIKGAQAVALAIFMARLGAEKKDIKREIQTRFDYNLQRKLDDIRPGYSFDVTCQGSVPEAILAFLESENYEDAIRKAISLGGDSDTIACMSGGIAQAYYKDIPAHMTDSARTILDDDLLKILDSFAARFGQ</sequence>
<dbReference type="InterPro" id="IPR005502">
    <property type="entry name" value="Ribosyl_crysJ1"/>
</dbReference>
<dbReference type="InterPro" id="IPR036705">
    <property type="entry name" value="Ribosyl_crysJ1_sf"/>
</dbReference>
<evidence type="ECO:0000313" key="3">
    <source>
        <dbReference type="Proteomes" id="UP000045545"/>
    </source>
</evidence>
<dbReference type="RefSeq" id="WP_046494584.1">
    <property type="nucleotide sequence ID" value="NZ_CGIH01000002.1"/>
</dbReference>
<keyword evidence="1" id="KW-0460">Magnesium</keyword>
<dbReference type="OrthoDB" id="9814572at2"/>
<accession>A0A0E3W2F1</accession>
<gene>
    <name evidence="2" type="ORF">63</name>
</gene>
<dbReference type="GO" id="GO:0046872">
    <property type="term" value="F:metal ion binding"/>
    <property type="evidence" value="ECO:0007669"/>
    <property type="project" value="UniProtKB-KW"/>
</dbReference>
<dbReference type="Gene3D" id="1.10.4080.10">
    <property type="entry name" value="ADP-ribosylation/Crystallin J1"/>
    <property type="match status" value="1"/>
</dbReference>
<dbReference type="AlphaFoldDB" id="A0A0E3W2F1"/>
<evidence type="ECO:0000313" key="2">
    <source>
        <dbReference type="EMBL" id="CFW97016.1"/>
    </source>
</evidence>
<feature type="binding site" evidence="1">
    <location>
        <position position="211"/>
    </location>
    <ligand>
        <name>Mg(2+)</name>
        <dbReference type="ChEBI" id="CHEBI:18420"/>
        <label>1</label>
    </ligand>
</feature>
<name>A0A0E3W2F1_9FIRM</name>
<feature type="binding site" evidence="1">
    <location>
        <position position="34"/>
    </location>
    <ligand>
        <name>Mg(2+)</name>
        <dbReference type="ChEBI" id="CHEBI:18420"/>
        <label>1</label>
    </ligand>
</feature>
<dbReference type="SUPFAM" id="SSF101478">
    <property type="entry name" value="ADP-ribosylglycohydrolase"/>
    <property type="match status" value="1"/>
</dbReference>
<comment type="cofactor">
    <cofactor evidence="1">
        <name>Mg(2+)</name>
        <dbReference type="ChEBI" id="CHEBI:18420"/>
    </cofactor>
    <text evidence="1">Binds 2 magnesium ions per subunit.</text>
</comment>
<dbReference type="Proteomes" id="UP000045545">
    <property type="component" value="Unassembled WGS sequence"/>
</dbReference>
<feature type="binding site" evidence="1">
    <location>
        <position position="35"/>
    </location>
    <ligand>
        <name>Mg(2+)</name>
        <dbReference type="ChEBI" id="CHEBI:18420"/>
        <label>1</label>
    </ligand>
</feature>
<proteinExistence type="predicted"/>